<dbReference type="Proteomes" id="UP000019277">
    <property type="component" value="Unassembled WGS sequence"/>
</dbReference>
<evidence type="ECO:0000259" key="1">
    <source>
        <dbReference type="Pfam" id="PF13556"/>
    </source>
</evidence>
<sequence length="399" mass="42350">MFAGNSSLESEQFRLPEGLAEAMRSVLPSVAERTVAAIVAEVPAYTEVFTGGTGRKLETAVRLALGGFLELTSGAGGAAASTPMVPSLDGAYELGVGEARSGRSMDALQAAYRVGARIAWRELSTIATSGDLSPGGMARFAGLLFAYIDQLSAISVAGHADGLATTGRARQQYLDRLAYGLLTGSGPDELAVAADRAGWEPPRSLTAVIIPEARARGVLPRLDPRTLQTFEGALDLPDGRTAVLLVPDAEGPFRGPLVAGLAGLGAVLGPARPWTGVRASYLRAQRAARLDLRPTPETTVDTEQCLADLVLRSDADALDDLRAQVLAPLDGLRAPQRAKLEETLRSWLLHHGRREEIAAELFVHPQTVRYRMGQLRELYGSRLDDPRTVLELTIALGSG</sequence>
<dbReference type="InterPro" id="IPR042070">
    <property type="entry name" value="PucR_C-HTH_sf"/>
</dbReference>
<comment type="caution">
    <text evidence="3">The sequence shown here is derived from an EMBL/GenBank/DDBJ whole genome shotgun (WGS) entry which is preliminary data.</text>
</comment>
<gene>
    <name evidence="3" type="ORF">UO65_5619</name>
</gene>
<name>W7IR63_9PSEU</name>
<reference evidence="3 4" key="1">
    <citation type="journal article" date="2014" name="Genome Announc.">
        <title>Draft Genome Sequence of the Antitrypanosomally Active Sponge-Associated Bacterium Actinokineospora sp. Strain EG49.</title>
        <authorList>
            <person name="Harjes J."/>
            <person name="Ryu T."/>
            <person name="Abdelmohsen U.R."/>
            <person name="Moitinho-Silva L."/>
            <person name="Horn H."/>
            <person name="Ravasi T."/>
            <person name="Hentschel U."/>
        </authorList>
    </citation>
    <scope>NUCLEOTIDE SEQUENCE [LARGE SCALE GENOMIC DNA]</scope>
    <source>
        <strain evidence="3 4">EG49</strain>
    </source>
</reference>
<dbReference type="PANTHER" id="PTHR33744">
    <property type="entry name" value="CARBOHYDRATE DIACID REGULATOR"/>
    <property type="match status" value="1"/>
</dbReference>
<dbReference type="InterPro" id="IPR025736">
    <property type="entry name" value="PucR_C-HTH_dom"/>
</dbReference>
<dbReference type="Pfam" id="PF25906">
    <property type="entry name" value="PucR-like_N"/>
    <property type="match status" value="1"/>
</dbReference>
<protein>
    <submittedName>
        <fullName evidence="3">Putative regulatory protein</fullName>
    </submittedName>
</protein>
<dbReference type="InterPro" id="IPR058663">
    <property type="entry name" value="PucR-like_N"/>
</dbReference>
<dbReference type="eggNOG" id="COG2508">
    <property type="taxonomic scope" value="Bacteria"/>
</dbReference>
<keyword evidence="4" id="KW-1185">Reference proteome</keyword>
<dbReference type="PANTHER" id="PTHR33744:SF1">
    <property type="entry name" value="DNA-BINDING TRANSCRIPTIONAL ACTIVATOR ADER"/>
    <property type="match status" value="1"/>
</dbReference>
<dbReference type="AlphaFoldDB" id="W7IR63"/>
<evidence type="ECO:0000313" key="4">
    <source>
        <dbReference type="Proteomes" id="UP000019277"/>
    </source>
</evidence>
<evidence type="ECO:0000259" key="2">
    <source>
        <dbReference type="Pfam" id="PF25906"/>
    </source>
</evidence>
<feature type="domain" description="PucR-like N-terminal" evidence="2">
    <location>
        <begin position="14"/>
        <end position="177"/>
    </location>
</feature>
<dbReference type="EMBL" id="AYXG01000220">
    <property type="protein sequence ID" value="EWC59067.1"/>
    <property type="molecule type" value="Genomic_DNA"/>
</dbReference>
<dbReference type="STRING" id="909613.UO65_5619"/>
<accession>W7IR63</accession>
<feature type="domain" description="PucR C-terminal helix-turn-helix" evidence="1">
    <location>
        <begin position="341"/>
        <end position="396"/>
    </location>
</feature>
<dbReference type="InterPro" id="IPR051448">
    <property type="entry name" value="CdaR-like_regulators"/>
</dbReference>
<dbReference type="PATRIC" id="fig|909613.9.peg.5618"/>
<proteinExistence type="predicted"/>
<dbReference type="Pfam" id="PF13556">
    <property type="entry name" value="HTH_30"/>
    <property type="match status" value="1"/>
</dbReference>
<dbReference type="RefSeq" id="WP_200873488.1">
    <property type="nucleotide sequence ID" value="NZ_AYXG01000220.1"/>
</dbReference>
<dbReference type="Gene3D" id="1.10.10.2840">
    <property type="entry name" value="PucR C-terminal helix-turn-helix domain"/>
    <property type="match status" value="1"/>
</dbReference>
<organism evidence="3 4">
    <name type="scientific">Actinokineospora spheciospongiae</name>
    <dbReference type="NCBI Taxonomy" id="909613"/>
    <lineage>
        <taxon>Bacteria</taxon>
        <taxon>Bacillati</taxon>
        <taxon>Actinomycetota</taxon>
        <taxon>Actinomycetes</taxon>
        <taxon>Pseudonocardiales</taxon>
        <taxon>Pseudonocardiaceae</taxon>
        <taxon>Actinokineospora</taxon>
    </lineage>
</organism>
<evidence type="ECO:0000313" key="3">
    <source>
        <dbReference type="EMBL" id="EWC59067.1"/>
    </source>
</evidence>